<keyword evidence="2" id="KW-1185">Reference proteome</keyword>
<sequence>MPQSTISEFSAHNPMVMPIMITHHDQVKDIREKLPSDILALQLQQLIILVTAFTAQVQPPPFLGDSRTAFEILRGNRVAPALSEYHLVLRDPPLKDLGPIEHCLTSTPEQKVY</sequence>
<dbReference type="Proteomes" id="UP001341840">
    <property type="component" value="Unassembled WGS sequence"/>
</dbReference>
<evidence type="ECO:0000313" key="2">
    <source>
        <dbReference type="Proteomes" id="UP001341840"/>
    </source>
</evidence>
<organism evidence="1 2">
    <name type="scientific">Stylosanthes scabra</name>
    <dbReference type="NCBI Taxonomy" id="79078"/>
    <lineage>
        <taxon>Eukaryota</taxon>
        <taxon>Viridiplantae</taxon>
        <taxon>Streptophyta</taxon>
        <taxon>Embryophyta</taxon>
        <taxon>Tracheophyta</taxon>
        <taxon>Spermatophyta</taxon>
        <taxon>Magnoliopsida</taxon>
        <taxon>eudicotyledons</taxon>
        <taxon>Gunneridae</taxon>
        <taxon>Pentapetalae</taxon>
        <taxon>rosids</taxon>
        <taxon>fabids</taxon>
        <taxon>Fabales</taxon>
        <taxon>Fabaceae</taxon>
        <taxon>Papilionoideae</taxon>
        <taxon>50 kb inversion clade</taxon>
        <taxon>dalbergioids sensu lato</taxon>
        <taxon>Dalbergieae</taxon>
        <taxon>Pterocarpus clade</taxon>
        <taxon>Stylosanthes</taxon>
    </lineage>
</organism>
<dbReference type="EMBL" id="JASCZI010060641">
    <property type="protein sequence ID" value="MED6134890.1"/>
    <property type="molecule type" value="Genomic_DNA"/>
</dbReference>
<name>A0ABU6SEQ2_9FABA</name>
<proteinExistence type="predicted"/>
<protein>
    <submittedName>
        <fullName evidence="1">Uncharacterized protein</fullName>
    </submittedName>
</protein>
<evidence type="ECO:0000313" key="1">
    <source>
        <dbReference type="EMBL" id="MED6134890.1"/>
    </source>
</evidence>
<accession>A0ABU6SEQ2</accession>
<gene>
    <name evidence="1" type="ORF">PIB30_041141</name>
</gene>
<reference evidence="1 2" key="1">
    <citation type="journal article" date="2023" name="Plants (Basel)">
        <title>Bridging the Gap: Combining Genomics and Transcriptomics Approaches to Understand Stylosanthes scabra, an Orphan Legume from the Brazilian Caatinga.</title>
        <authorList>
            <person name="Ferreira-Neto J.R.C."/>
            <person name="da Silva M.D."/>
            <person name="Binneck E."/>
            <person name="de Melo N.F."/>
            <person name="da Silva R.H."/>
            <person name="de Melo A.L.T.M."/>
            <person name="Pandolfi V."/>
            <person name="Bustamante F.O."/>
            <person name="Brasileiro-Vidal A.C."/>
            <person name="Benko-Iseppon A.M."/>
        </authorList>
    </citation>
    <scope>NUCLEOTIDE SEQUENCE [LARGE SCALE GENOMIC DNA]</scope>
    <source>
        <tissue evidence="1">Leaves</tissue>
    </source>
</reference>
<comment type="caution">
    <text evidence="1">The sequence shown here is derived from an EMBL/GenBank/DDBJ whole genome shotgun (WGS) entry which is preliminary data.</text>
</comment>